<protein>
    <submittedName>
        <fullName evidence="1">Uncharacterized protein</fullName>
    </submittedName>
</protein>
<sequence>MRPLVAGNADLKDLDDRFRERFGNTTRLYYRERRKMRRYLLGFIPWIREFVVPESSATAGASFLQIIALDADYRGLNRFRNRADNNYQQVASELVKILSEKSRPLLDGPSCQGH</sequence>
<reference evidence="1 2" key="1">
    <citation type="journal article" date="2014" name="Genome Biol. Evol.">
        <title>Comparative genomics and transcriptomics analyses reveal divergent lifestyle features of nematode endoparasitic fungus Hirsutella minnesotensis.</title>
        <authorList>
            <person name="Lai Y."/>
            <person name="Liu K."/>
            <person name="Zhang X."/>
            <person name="Zhang X."/>
            <person name="Li K."/>
            <person name="Wang N."/>
            <person name="Shu C."/>
            <person name="Wu Y."/>
            <person name="Wang C."/>
            <person name="Bushley K.E."/>
            <person name="Xiang M."/>
            <person name="Liu X."/>
        </authorList>
    </citation>
    <scope>NUCLEOTIDE SEQUENCE [LARGE SCALE GENOMIC DNA]</scope>
    <source>
        <strain evidence="1 2">3608</strain>
    </source>
</reference>
<name>A0A0F8A1W7_9HYPO</name>
<organism evidence="1 2">
    <name type="scientific">Hirsutella minnesotensis 3608</name>
    <dbReference type="NCBI Taxonomy" id="1043627"/>
    <lineage>
        <taxon>Eukaryota</taxon>
        <taxon>Fungi</taxon>
        <taxon>Dikarya</taxon>
        <taxon>Ascomycota</taxon>
        <taxon>Pezizomycotina</taxon>
        <taxon>Sordariomycetes</taxon>
        <taxon>Hypocreomycetidae</taxon>
        <taxon>Hypocreales</taxon>
        <taxon>Ophiocordycipitaceae</taxon>
        <taxon>Hirsutella</taxon>
    </lineage>
</organism>
<keyword evidence="2" id="KW-1185">Reference proteome</keyword>
<dbReference type="EMBL" id="KQ030679">
    <property type="protein sequence ID" value="KJZ69789.1"/>
    <property type="molecule type" value="Genomic_DNA"/>
</dbReference>
<dbReference type="AlphaFoldDB" id="A0A0F8A1W7"/>
<gene>
    <name evidence="1" type="ORF">HIM_10828</name>
</gene>
<evidence type="ECO:0000313" key="1">
    <source>
        <dbReference type="EMBL" id="KJZ69789.1"/>
    </source>
</evidence>
<dbReference type="Proteomes" id="UP000054481">
    <property type="component" value="Unassembled WGS sequence"/>
</dbReference>
<accession>A0A0F8A1W7</accession>
<evidence type="ECO:0000313" key="2">
    <source>
        <dbReference type="Proteomes" id="UP000054481"/>
    </source>
</evidence>
<proteinExistence type="predicted"/>